<keyword evidence="3 5" id="KW-1133">Transmembrane helix</keyword>
<reference evidence="7 8" key="1">
    <citation type="submission" date="2020-05" db="EMBL/GenBank/DDBJ databases">
        <title>Azospirillum oleiclasticum sp. nov, a nitrogen-fixing and heavy crude oil-emulsifying bacterium isolated from the crude oil of Yumen Oilfield.</title>
        <authorList>
            <person name="Wu D."/>
            <person name="Cai M."/>
            <person name="Zhang X."/>
        </authorList>
    </citation>
    <scope>NUCLEOTIDE SEQUENCE [LARGE SCALE GENOMIC DNA]</scope>
    <source>
        <strain evidence="7 8">ROY-1-1-2</strain>
    </source>
</reference>
<feature type="transmembrane region" description="Helical" evidence="5">
    <location>
        <begin position="118"/>
        <end position="139"/>
    </location>
</feature>
<keyword evidence="4 5" id="KW-0472">Membrane</keyword>
<comment type="subcellular location">
    <subcellularLocation>
        <location evidence="1">Membrane</location>
        <topology evidence="1">Multi-pass membrane protein</topology>
    </subcellularLocation>
</comment>
<evidence type="ECO:0000313" key="8">
    <source>
        <dbReference type="Proteomes" id="UP000584642"/>
    </source>
</evidence>
<feature type="transmembrane region" description="Helical" evidence="5">
    <location>
        <begin position="271"/>
        <end position="291"/>
    </location>
</feature>
<name>A0ABX2TJH1_9PROT</name>
<dbReference type="Proteomes" id="UP000584642">
    <property type="component" value="Unassembled WGS sequence"/>
</dbReference>
<dbReference type="EMBL" id="JABFDB010000035">
    <property type="protein sequence ID" value="NYZ24177.1"/>
    <property type="molecule type" value="Genomic_DNA"/>
</dbReference>
<proteinExistence type="predicted"/>
<evidence type="ECO:0000259" key="6">
    <source>
        <dbReference type="Pfam" id="PF04932"/>
    </source>
</evidence>
<dbReference type="Pfam" id="PF04932">
    <property type="entry name" value="Wzy_C"/>
    <property type="match status" value="1"/>
</dbReference>
<keyword evidence="2 5" id="KW-0812">Transmembrane</keyword>
<evidence type="ECO:0000256" key="3">
    <source>
        <dbReference type="ARBA" id="ARBA00022989"/>
    </source>
</evidence>
<evidence type="ECO:0000256" key="5">
    <source>
        <dbReference type="SAM" id="Phobius"/>
    </source>
</evidence>
<dbReference type="PANTHER" id="PTHR37422">
    <property type="entry name" value="TEICHURONIC ACID BIOSYNTHESIS PROTEIN TUAE"/>
    <property type="match status" value="1"/>
</dbReference>
<evidence type="ECO:0000256" key="2">
    <source>
        <dbReference type="ARBA" id="ARBA00022692"/>
    </source>
</evidence>
<comment type="caution">
    <text evidence="7">The sequence shown here is derived from an EMBL/GenBank/DDBJ whole genome shotgun (WGS) entry which is preliminary data.</text>
</comment>
<feature type="transmembrane region" description="Helical" evidence="5">
    <location>
        <begin position="61"/>
        <end position="79"/>
    </location>
</feature>
<evidence type="ECO:0000256" key="4">
    <source>
        <dbReference type="ARBA" id="ARBA00023136"/>
    </source>
</evidence>
<organism evidence="7 8">
    <name type="scientific">Azospirillum oleiclasticum</name>
    <dbReference type="NCBI Taxonomy" id="2735135"/>
    <lineage>
        <taxon>Bacteria</taxon>
        <taxon>Pseudomonadati</taxon>
        <taxon>Pseudomonadota</taxon>
        <taxon>Alphaproteobacteria</taxon>
        <taxon>Rhodospirillales</taxon>
        <taxon>Azospirillaceae</taxon>
        <taxon>Azospirillum</taxon>
    </lineage>
</organism>
<feature type="domain" description="O-antigen ligase-related" evidence="6">
    <location>
        <begin position="233"/>
        <end position="369"/>
    </location>
</feature>
<keyword evidence="7" id="KW-0436">Ligase</keyword>
<feature type="transmembrane region" description="Helical" evidence="5">
    <location>
        <begin position="28"/>
        <end position="49"/>
    </location>
</feature>
<feature type="transmembrane region" description="Helical" evidence="5">
    <location>
        <begin position="248"/>
        <end position="264"/>
    </location>
</feature>
<feature type="transmembrane region" description="Helical" evidence="5">
    <location>
        <begin position="91"/>
        <end position="112"/>
    </location>
</feature>
<feature type="transmembrane region" description="Helical" evidence="5">
    <location>
        <begin position="354"/>
        <end position="380"/>
    </location>
</feature>
<evidence type="ECO:0000256" key="1">
    <source>
        <dbReference type="ARBA" id="ARBA00004141"/>
    </source>
</evidence>
<gene>
    <name evidence="7" type="ORF">HND93_31110</name>
</gene>
<keyword evidence="8" id="KW-1185">Reference proteome</keyword>
<feature type="transmembrane region" description="Helical" evidence="5">
    <location>
        <begin position="151"/>
        <end position="170"/>
    </location>
</feature>
<sequence length="452" mass="48448">MTAGAVTAAPRPRPLERAPAKAAPAERLVVPSAVTLTMLLALAFMSILPGDDALSSGFSPSRLWEFALTAAAAALGVVFRIRGNFRTLPPVALMGPFIAIVFAIWALFTVLWSPLIAIGVGRGLQFVMLVFAAYSVVSLPEQAAIRSGPGTVPTSVAVGLLLTVALLILADLPIHGTPFPFEGVSSDNPFVTSLRPRLFLGVNHPLETASFLGMTMIFVHASSLRPSVRLPALAGLAAMLYLTDGRTATAATALGLFIMVYMGLRPSPMKVFMALLGVFAALGILLLLLVFGNPQTLMSAAIGEDLFTLNGRVALWVYSVEQWTNHTLIGVGYFNTRTVLLAAFPFAGHSHNSLIELLLGTGIPGFMLALLFLFVCVHAIVVTRNRLLAALFTIMVMDGALNPVLFIPCVSQMLLLVALVHAHTEHHRRHRRDPPVVAMPRRMPVRPVHRLG</sequence>
<evidence type="ECO:0000313" key="7">
    <source>
        <dbReference type="EMBL" id="NYZ24177.1"/>
    </source>
</evidence>
<dbReference type="GO" id="GO:0016874">
    <property type="term" value="F:ligase activity"/>
    <property type="evidence" value="ECO:0007669"/>
    <property type="project" value="UniProtKB-KW"/>
</dbReference>
<protein>
    <submittedName>
        <fullName evidence="7">O-antigen ligase family protein</fullName>
    </submittedName>
</protein>
<accession>A0ABX2TJH1</accession>
<dbReference type="PANTHER" id="PTHR37422:SF13">
    <property type="entry name" value="LIPOPOLYSACCHARIDE BIOSYNTHESIS PROTEIN PA4999-RELATED"/>
    <property type="match status" value="1"/>
</dbReference>
<dbReference type="InterPro" id="IPR051533">
    <property type="entry name" value="WaaL-like"/>
</dbReference>
<dbReference type="InterPro" id="IPR007016">
    <property type="entry name" value="O-antigen_ligase-rel_domated"/>
</dbReference>
<dbReference type="RefSeq" id="WP_180285949.1">
    <property type="nucleotide sequence ID" value="NZ_JABFDB010000035.1"/>
</dbReference>